<proteinExistence type="predicted"/>
<sequence length="156" mass="18135">MKKSAIIISLICFVLSLNVKAQAQDEPLKGKEKIKAAKVGLITNRLNLTEDQAKGFWVVYNEFDTKRWEIRKSIRQITAESRNTTSSEDKILSDLKEILNLKQKDVDLEKEYMSKFLKVINVRQVSELYKTEQLFNAMLFNRLNKGEGKMHKDKQP</sequence>
<accession>A0ABU5QRJ4</accession>
<organism evidence="2 3">
    <name type="scientific">Arcicella aquatica</name>
    <dbReference type="NCBI Taxonomy" id="217141"/>
    <lineage>
        <taxon>Bacteria</taxon>
        <taxon>Pseudomonadati</taxon>
        <taxon>Bacteroidota</taxon>
        <taxon>Cytophagia</taxon>
        <taxon>Cytophagales</taxon>
        <taxon>Flectobacillaceae</taxon>
        <taxon>Arcicella</taxon>
    </lineage>
</organism>
<feature type="chain" id="PRO_5045883517" description="LTXXQ motif family protein" evidence="1">
    <location>
        <begin position="24"/>
        <end position="156"/>
    </location>
</feature>
<dbReference type="Proteomes" id="UP001304671">
    <property type="component" value="Unassembled WGS sequence"/>
</dbReference>
<keyword evidence="3" id="KW-1185">Reference proteome</keyword>
<reference evidence="2 3" key="1">
    <citation type="submission" date="2023-12" db="EMBL/GenBank/DDBJ databases">
        <title>Novel species of the genus Arcicella isolated from rivers.</title>
        <authorList>
            <person name="Lu H."/>
        </authorList>
    </citation>
    <scope>NUCLEOTIDE SEQUENCE [LARGE SCALE GENOMIC DNA]</scope>
    <source>
        <strain evidence="2 3">LMG 21963</strain>
    </source>
</reference>
<feature type="signal peptide" evidence="1">
    <location>
        <begin position="1"/>
        <end position="23"/>
    </location>
</feature>
<evidence type="ECO:0000313" key="3">
    <source>
        <dbReference type="Proteomes" id="UP001304671"/>
    </source>
</evidence>
<evidence type="ECO:0008006" key="4">
    <source>
        <dbReference type="Google" id="ProtNLM"/>
    </source>
</evidence>
<evidence type="ECO:0000256" key="1">
    <source>
        <dbReference type="SAM" id="SignalP"/>
    </source>
</evidence>
<gene>
    <name evidence="2" type="ORF">VB264_14540</name>
</gene>
<dbReference type="RefSeq" id="WP_323250527.1">
    <property type="nucleotide sequence ID" value="NZ_JAYFUL010000023.1"/>
</dbReference>
<protein>
    <recommendedName>
        <fullName evidence="4">LTXXQ motif family protein</fullName>
    </recommendedName>
</protein>
<evidence type="ECO:0000313" key="2">
    <source>
        <dbReference type="EMBL" id="MEA5259011.1"/>
    </source>
</evidence>
<comment type="caution">
    <text evidence="2">The sequence shown here is derived from an EMBL/GenBank/DDBJ whole genome shotgun (WGS) entry which is preliminary data.</text>
</comment>
<keyword evidence="1" id="KW-0732">Signal</keyword>
<dbReference type="EMBL" id="JAYFUL010000023">
    <property type="protein sequence ID" value="MEA5259011.1"/>
    <property type="molecule type" value="Genomic_DNA"/>
</dbReference>
<name>A0ABU5QRJ4_9BACT</name>